<dbReference type="AlphaFoldDB" id="A0AAW7ALY2"/>
<dbReference type="Proteomes" id="UP001174037">
    <property type="component" value="Unassembled WGS sequence"/>
</dbReference>
<proteinExistence type="predicted"/>
<dbReference type="EMBL" id="JARGCK010000020">
    <property type="protein sequence ID" value="MDK9867026.1"/>
    <property type="molecule type" value="Genomic_DNA"/>
</dbReference>
<comment type="caution">
    <text evidence="1">The sequence shown here is derived from an EMBL/GenBank/DDBJ whole genome shotgun (WGS) entry which is preliminary data.</text>
</comment>
<dbReference type="Pfam" id="PF11192">
    <property type="entry name" value="DUF2977"/>
    <property type="match status" value="1"/>
</dbReference>
<reference evidence="1" key="2">
    <citation type="submission" date="2023-03" db="EMBL/GenBank/DDBJ databases">
        <authorList>
            <person name="Vazquez L."/>
            <person name="Rodriguez J."/>
            <person name="Mayo B."/>
            <person name="Florez A.B."/>
        </authorList>
    </citation>
    <scope>NUCLEOTIDE SEQUENCE</scope>
    <source>
        <strain evidence="1">5A3I</strain>
    </source>
</reference>
<dbReference type="RefSeq" id="WP_285324463.1">
    <property type="nucleotide sequence ID" value="NZ_JARGCK010000020.1"/>
</dbReference>
<sequence>MKILVNNKNEILSYTLVENQKTGIDVSTEHIPVDFFTTFQDRKYKFDNGVIVFNEDYDNVDIDNAIPYSIDQDVRVAFGNLQMSSVQTVKMVTDLSKQVAMLTKQNVELQNQIADKGVE</sequence>
<dbReference type="InterPro" id="IPR021358">
    <property type="entry name" value="DUF2977"/>
</dbReference>
<evidence type="ECO:0000313" key="1">
    <source>
        <dbReference type="EMBL" id="MDK9867026.1"/>
    </source>
</evidence>
<evidence type="ECO:0000313" key="2">
    <source>
        <dbReference type="Proteomes" id="UP001174037"/>
    </source>
</evidence>
<accession>A0AAW7ALY2</accession>
<organism evidence="1 2">
    <name type="scientific">Staphylococcus equorum</name>
    <dbReference type="NCBI Taxonomy" id="246432"/>
    <lineage>
        <taxon>Bacteria</taxon>
        <taxon>Bacillati</taxon>
        <taxon>Bacillota</taxon>
        <taxon>Bacilli</taxon>
        <taxon>Bacillales</taxon>
        <taxon>Staphylococcaceae</taxon>
        <taxon>Staphylococcus</taxon>
    </lineage>
</organism>
<reference evidence="1" key="1">
    <citation type="journal article" date="2023" name="Int. J. Mol. Sci.">
        <title>Antibiotic Resistance/Susceptibility Profiles of Staphylococcus equorum Strains from Cheese, and Genome Analysis for Antibiotic Resistance Genes.</title>
        <authorList>
            <person name="Vazquez L."/>
            <person name="Srednik M.E."/>
            <person name="Rodriguez J."/>
            <person name="Florez A.B."/>
            <person name="Mayo B."/>
        </authorList>
    </citation>
    <scope>NUCLEOTIDE SEQUENCE</scope>
    <source>
        <strain evidence="1">5A3I</strain>
    </source>
</reference>
<protein>
    <submittedName>
        <fullName evidence="1">DUF2977 domain-containing protein</fullName>
    </submittedName>
</protein>
<gene>
    <name evidence="1" type="ORF">P1A27_13935</name>
</gene>
<name>A0AAW7ALY2_9STAP</name>